<keyword evidence="2" id="KW-1185">Reference proteome</keyword>
<evidence type="ECO:0000313" key="2">
    <source>
        <dbReference type="Proteomes" id="UP001589789"/>
    </source>
</evidence>
<proteinExistence type="predicted"/>
<gene>
    <name evidence="1" type="ORF">ACFFIC_26610</name>
</gene>
<sequence>MTTTRLTALRLLGGALAEASPDQLSRVVSVIDALPDRAEADQVLERVRTRLRGRGLPRPLRFARLLFAPLDGLIVSAQAWRPGNVAVPRQAIPVLARVVRLALGEAGAEIEAECAGRRREDAAVVLALGRRLWPAAAGCLPEAPPQSWPETGLCRADYAPIRARCGAAWRHGPGLWLALQAGPEGPPHALAREALSGPVAEDALAAEVALRLLLAVAARPAGVAAAALELATDAGHSVIQVVQRALDDTLAAAVIQAEAPVPADAGEQATLAAAQAACTLVEDLESSPLLRSPPRQEKLLALRRAADASCRASFSRLLSARLLEPIASPRAGEAAAMEETEKAARALRRIEASGRRLGGAELYDAALRSAAEAVMAAAGQHSTLARVDALRLAEILVGSDAAERLGSAGLPRLH</sequence>
<dbReference type="EMBL" id="JBHLVZ010000091">
    <property type="protein sequence ID" value="MFC0389093.1"/>
    <property type="molecule type" value="Genomic_DNA"/>
</dbReference>
<name>A0ABV6IZQ1_9PROT</name>
<organism evidence="1 2">
    <name type="scientific">Muricoccus vinaceus</name>
    <dbReference type="NCBI Taxonomy" id="424704"/>
    <lineage>
        <taxon>Bacteria</taxon>
        <taxon>Pseudomonadati</taxon>
        <taxon>Pseudomonadota</taxon>
        <taxon>Alphaproteobacteria</taxon>
        <taxon>Acetobacterales</taxon>
        <taxon>Roseomonadaceae</taxon>
        <taxon>Muricoccus</taxon>
    </lineage>
</organism>
<comment type="caution">
    <text evidence="1">The sequence shown here is derived from an EMBL/GenBank/DDBJ whole genome shotgun (WGS) entry which is preliminary data.</text>
</comment>
<accession>A0ABV6IZQ1</accession>
<reference evidence="1 2" key="1">
    <citation type="submission" date="2024-09" db="EMBL/GenBank/DDBJ databases">
        <authorList>
            <person name="Sun Q."/>
            <person name="Mori K."/>
        </authorList>
    </citation>
    <scope>NUCLEOTIDE SEQUENCE [LARGE SCALE GENOMIC DNA]</scope>
    <source>
        <strain evidence="1 2">CCM 7468</strain>
    </source>
</reference>
<dbReference type="Proteomes" id="UP001589789">
    <property type="component" value="Unassembled WGS sequence"/>
</dbReference>
<evidence type="ECO:0000313" key="1">
    <source>
        <dbReference type="EMBL" id="MFC0389093.1"/>
    </source>
</evidence>
<protein>
    <submittedName>
        <fullName evidence="1">Uncharacterized protein</fullName>
    </submittedName>
</protein>
<dbReference type="RefSeq" id="WP_377056139.1">
    <property type="nucleotide sequence ID" value="NZ_JBHLVZ010000091.1"/>
</dbReference>